<dbReference type="EMBL" id="VSSQ01056654">
    <property type="protein sequence ID" value="MPN10496.1"/>
    <property type="molecule type" value="Genomic_DNA"/>
</dbReference>
<gene>
    <name evidence="1" type="ORF">SDC9_157791</name>
</gene>
<comment type="caution">
    <text evidence="1">The sequence shown here is derived from an EMBL/GenBank/DDBJ whole genome shotgun (WGS) entry which is preliminary data.</text>
</comment>
<dbReference type="AlphaFoldDB" id="A0A645FA55"/>
<organism evidence="1">
    <name type="scientific">bioreactor metagenome</name>
    <dbReference type="NCBI Taxonomy" id="1076179"/>
    <lineage>
        <taxon>unclassified sequences</taxon>
        <taxon>metagenomes</taxon>
        <taxon>ecological metagenomes</taxon>
    </lineage>
</organism>
<reference evidence="1" key="1">
    <citation type="submission" date="2019-08" db="EMBL/GenBank/DDBJ databases">
        <authorList>
            <person name="Kucharzyk K."/>
            <person name="Murdoch R.W."/>
            <person name="Higgins S."/>
            <person name="Loffler F."/>
        </authorList>
    </citation>
    <scope>NUCLEOTIDE SEQUENCE</scope>
</reference>
<protein>
    <submittedName>
        <fullName evidence="1">Uncharacterized protein</fullName>
    </submittedName>
</protein>
<name>A0A645FA55_9ZZZZ</name>
<evidence type="ECO:0000313" key="1">
    <source>
        <dbReference type="EMBL" id="MPN10496.1"/>
    </source>
</evidence>
<accession>A0A645FA55</accession>
<proteinExistence type="predicted"/>
<sequence>MRMYAIHVPDSGDFPPGEFGCMAYLKSDLLFIVEFPPGILGDKVESLQVDQIAILMFCIVSPGDINDVAVYILFDHKPGAAAQTKPFALPDGVEPESLMSPQYIACLQLHNQPLLLSQVAFDKIIVIYLTQEADTLAVFALCGRQLLLGGDGAYFRFQQIPDGEHQF</sequence>